<accession>A0ABW9I4Z3</accession>
<keyword evidence="3" id="KW-1185">Reference proteome</keyword>
<keyword evidence="1" id="KW-0812">Transmembrane</keyword>
<dbReference type="Proteomes" id="UP001631957">
    <property type="component" value="Unassembled WGS sequence"/>
</dbReference>
<sequence length="131" mass="14528">MTVAVVGVGGVMVERRRREPRGRERIKSDLELLDLLPSESQVAPLLRTHIEDSIRQMIQVEDVKRRDPLGIVLAIVFILIAGALITASSLNGGWYWWLTVPGAVTGIFGIVGLAQDATKRTRDERGRPMVE</sequence>
<protein>
    <recommendedName>
        <fullName evidence="4">Integral membrane protein</fullName>
    </recommendedName>
</protein>
<name>A0ABW9I4Z3_9ACTN</name>
<dbReference type="EMBL" id="JBJVNI010000023">
    <property type="protein sequence ID" value="MFM9614057.1"/>
    <property type="molecule type" value="Genomic_DNA"/>
</dbReference>
<gene>
    <name evidence="2" type="ORF">ACKI18_35905</name>
</gene>
<feature type="transmembrane region" description="Helical" evidence="1">
    <location>
        <begin position="94"/>
        <end position="114"/>
    </location>
</feature>
<keyword evidence="1" id="KW-1133">Transmembrane helix</keyword>
<comment type="caution">
    <text evidence="2">The sequence shown here is derived from an EMBL/GenBank/DDBJ whole genome shotgun (WGS) entry which is preliminary data.</text>
</comment>
<feature type="transmembrane region" description="Helical" evidence="1">
    <location>
        <begin position="69"/>
        <end position="88"/>
    </location>
</feature>
<reference evidence="2 3" key="1">
    <citation type="submission" date="2024-12" db="EMBL/GenBank/DDBJ databases">
        <title>Forecasting of Potato common scab and diversities of Pathogenic streptomyces spp. in china.</title>
        <authorList>
            <person name="Handique U."/>
            <person name="Wu J."/>
        </authorList>
    </citation>
    <scope>NUCLEOTIDE SEQUENCE [LARGE SCALE GENOMIC DNA]</scope>
    <source>
        <strain evidence="2 3">ZRIMU1530</strain>
    </source>
</reference>
<keyword evidence="1" id="KW-0472">Membrane</keyword>
<proteinExistence type="predicted"/>
<organism evidence="2 3">
    <name type="scientific">Streptomyces niveiscabiei</name>
    <dbReference type="NCBI Taxonomy" id="164115"/>
    <lineage>
        <taxon>Bacteria</taxon>
        <taxon>Bacillati</taxon>
        <taxon>Actinomycetota</taxon>
        <taxon>Actinomycetes</taxon>
        <taxon>Kitasatosporales</taxon>
        <taxon>Streptomycetaceae</taxon>
        <taxon>Streptomyces</taxon>
    </lineage>
</organism>
<evidence type="ECO:0000313" key="3">
    <source>
        <dbReference type="Proteomes" id="UP001631957"/>
    </source>
</evidence>
<evidence type="ECO:0000313" key="2">
    <source>
        <dbReference type="EMBL" id="MFM9614057.1"/>
    </source>
</evidence>
<evidence type="ECO:0008006" key="4">
    <source>
        <dbReference type="Google" id="ProtNLM"/>
    </source>
</evidence>
<evidence type="ECO:0000256" key="1">
    <source>
        <dbReference type="SAM" id="Phobius"/>
    </source>
</evidence>
<dbReference type="RefSeq" id="WP_409122831.1">
    <property type="nucleotide sequence ID" value="NZ_JBJVNI010000023.1"/>
</dbReference>